<organism evidence="1 2">
    <name type="scientific">Streptomyces avermitilis</name>
    <dbReference type="NCBI Taxonomy" id="33903"/>
    <lineage>
        <taxon>Bacteria</taxon>
        <taxon>Bacillati</taxon>
        <taxon>Actinomycetota</taxon>
        <taxon>Actinomycetes</taxon>
        <taxon>Kitasatosporales</taxon>
        <taxon>Streptomycetaceae</taxon>
        <taxon>Streptomyces</taxon>
    </lineage>
</organism>
<dbReference type="AlphaFoldDB" id="A0A4D4LLB2"/>
<dbReference type="Proteomes" id="UP000302139">
    <property type="component" value="Unassembled WGS sequence"/>
</dbReference>
<dbReference type="EMBL" id="BJHX01000001">
    <property type="protein sequence ID" value="GDY61785.1"/>
    <property type="molecule type" value="Genomic_DNA"/>
</dbReference>
<dbReference type="InterPro" id="IPR011059">
    <property type="entry name" value="Metal-dep_hydrolase_composite"/>
</dbReference>
<proteinExistence type="predicted"/>
<gene>
    <name evidence="1" type="ORF">SAV14893_011780</name>
</gene>
<protein>
    <recommendedName>
        <fullName evidence="3">Amidohydrolase-related domain-containing protein</fullName>
    </recommendedName>
</protein>
<evidence type="ECO:0000313" key="1">
    <source>
        <dbReference type="EMBL" id="GDY61785.1"/>
    </source>
</evidence>
<dbReference type="GO" id="GO:0016810">
    <property type="term" value="F:hydrolase activity, acting on carbon-nitrogen (but not peptide) bonds"/>
    <property type="evidence" value="ECO:0007669"/>
    <property type="project" value="InterPro"/>
</dbReference>
<name>A0A4D4LLB2_STRAX</name>
<comment type="caution">
    <text evidence="1">The sequence shown here is derived from an EMBL/GenBank/DDBJ whole genome shotgun (WGS) entry which is preliminary data.</text>
</comment>
<accession>A0A4D4LLB2</accession>
<evidence type="ECO:0000313" key="2">
    <source>
        <dbReference type="Proteomes" id="UP000302139"/>
    </source>
</evidence>
<evidence type="ECO:0008006" key="3">
    <source>
        <dbReference type="Google" id="ProtNLM"/>
    </source>
</evidence>
<reference evidence="1 2" key="1">
    <citation type="submission" date="2019-04" db="EMBL/GenBank/DDBJ databases">
        <title>Draft genome sequences of Streptomyces avermitilis NBRC 14893.</title>
        <authorList>
            <person name="Komaki H."/>
            <person name="Tamura T."/>
            <person name="Hosoyama A."/>
        </authorList>
    </citation>
    <scope>NUCLEOTIDE SEQUENCE [LARGE SCALE GENOMIC DNA]</scope>
    <source>
        <strain evidence="1 2">NBRC 14893</strain>
    </source>
</reference>
<sequence length="61" mass="6304">MAAARRIVIENCAIATVDADDTEYASGHIVVAGGRIESLGAGKAPRTWRTSYAVSTPPATS</sequence>
<dbReference type="SUPFAM" id="SSF51338">
    <property type="entry name" value="Composite domain of metallo-dependent hydrolases"/>
    <property type="match status" value="1"/>
</dbReference>